<comment type="caution">
    <text evidence="6">Lacks conserved residue(s) required for the propagation of feature annotation.</text>
</comment>
<dbReference type="Ensembl" id="ENSELUT00000010855.3">
    <property type="protein sequence ID" value="ENSELUP00000005335.2"/>
    <property type="gene ID" value="ENSELUG00000006371.3"/>
</dbReference>
<evidence type="ECO:0000256" key="3">
    <source>
        <dbReference type="ARBA" id="ARBA00022692"/>
    </source>
</evidence>
<dbReference type="InterPro" id="IPR051883">
    <property type="entry name" value="AQP11/12_channel"/>
</dbReference>
<dbReference type="RefSeq" id="XP_019905541.1">
    <property type="nucleotide sequence ID" value="XM_020049982.2"/>
</dbReference>
<comment type="similarity">
    <text evidence="2">Belongs to the MIP/aquaporin (TC 1.A.8) family. AQP11/AQP12 subfamily.</text>
</comment>
<comment type="subcellular location">
    <subcellularLocation>
        <location evidence="1">Membrane</location>
        <topology evidence="1">Multi-pass membrane protein</topology>
    </subcellularLocation>
</comment>
<dbReference type="PIRSF" id="PIRSF017529">
    <property type="entry name" value="Aquaporin_11/12"/>
    <property type="match status" value="1"/>
</dbReference>
<keyword evidence="5 6" id="KW-0472">Membrane</keyword>
<dbReference type="InterPro" id="IPR023271">
    <property type="entry name" value="Aquaporin-like"/>
</dbReference>
<keyword evidence="8" id="KW-1185">Reference proteome</keyword>
<feature type="transmembrane region" description="Helical" evidence="6">
    <location>
        <begin position="117"/>
        <end position="138"/>
    </location>
</feature>
<reference evidence="8" key="1">
    <citation type="journal article" date="2014" name="PLoS ONE">
        <title>The genome and linkage map of the northern pike (Esox lucius): conserved synteny revealed between the salmonid sister group and the Neoteleostei.</title>
        <authorList>
            <person name="Rondeau E.B."/>
            <person name="Minkley D.R."/>
            <person name="Leong J.S."/>
            <person name="Messmer A.M."/>
            <person name="Jantzen J.R."/>
            <person name="von Schalburg K.R."/>
            <person name="Lemon C."/>
            <person name="Bird N.H."/>
            <person name="Koop B.F."/>
        </authorList>
    </citation>
    <scope>NUCLEOTIDE SEQUENCE</scope>
</reference>
<dbReference type="Pfam" id="PF00230">
    <property type="entry name" value="MIP"/>
    <property type="match status" value="1"/>
</dbReference>
<proteinExistence type="inferred from homology"/>
<evidence type="ECO:0000313" key="7">
    <source>
        <dbReference type="Ensembl" id="ENSELUP00000005335.2"/>
    </source>
</evidence>
<evidence type="ECO:0000256" key="1">
    <source>
        <dbReference type="ARBA" id="ARBA00004141"/>
    </source>
</evidence>
<feature type="transmembrane region" description="Helical" evidence="6">
    <location>
        <begin position="241"/>
        <end position="263"/>
    </location>
</feature>
<evidence type="ECO:0000256" key="5">
    <source>
        <dbReference type="ARBA" id="ARBA00023136"/>
    </source>
</evidence>
<dbReference type="AlphaFoldDB" id="A0A3P8XLB1"/>
<evidence type="ECO:0000256" key="4">
    <source>
        <dbReference type="ARBA" id="ARBA00022989"/>
    </source>
</evidence>
<evidence type="ECO:0000313" key="8">
    <source>
        <dbReference type="Proteomes" id="UP000265140"/>
    </source>
</evidence>
<evidence type="ECO:0000256" key="2">
    <source>
        <dbReference type="ARBA" id="ARBA00005900"/>
    </source>
</evidence>
<dbReference type="Gene3D" id="1.20.1080.10">
    <property type="entry name" value="Glycerol uptake facilitator protein"/>
    <property type="match status" value="1"/>
</dbReference>
<keyword evidence="3 6" id="KW-0812">Transmembrane</keyword>
<feature type="transmembrane region" description="Helical" evidence="6">
    <location>
        <begin position="172"/>
        <end position="190"/>
    </location>
</feature>
<sequence length="283" mass="30697">MGSSGRTDREKRDADTSVPLLFVLLCEVGRRILTKLLAHKGLSPVYAIELVSTLQLCICNLELRLLGELGQLQPQFCLSLTYMASVVHAVTFHGALGNPCSTFEHTYRGRLTARGGMLRVVCQFIAAGVAPTMLQGLWTLRLSDLHWKHALQGFQCTSPIHADTSLVLPGPLVAAAAMELAGAFAMQTAFTHTHTVDQRYRVHAVAALTAILTYAGGKMTGAVFNPALAFSTQFPCSGHSFLDYCLVYWLAPLLGMMCSVLLFDQLSPGGTPAHRPLLANKRE</sequence>
<evidence type="ECO:0000256" key="6">
    <source>
        <dbReference type="PIRNR" id="PIRNR017529"/>
    </source>
</evidence>
<dbReference type="GO" id="GO:0016020">
    <property type="term" value="C:membrane"/>
    <property type="evidence" value="ECO:0007669"/>
    <property type="project" value="UniProtKB-SubCell"/>
</dbReference>
<dbReference type="GO" id="GO:0005737">
    <property type="term" value="C:cytoplasm"/>
    <property type="evidence" value="ECO:0007669"/>
    <property type="project" value="TreeGrafter"/>
</dbReference>
<protein>
    <recommendedName>
        <fullName evidence="6">Aquaporin</fullName>
    </recommendedName>
</protein>
<dbReference type="GeneTree" id="ENSGT00530000063816"/>
<dbReference type="InterPro" id="IPR000425">
    <property type="entry name" value="MIP"/>
</dbReference>
<dbReference type="RefSeq" id="XP_019905542.1">
    <property type="nucleotide sequence ID" value="XM_020049983.2"/>
</dbReference>
<keyword evidence="4 6" id="KW-1133">Transmembrane helix</keyword>
<dbReference type="Bgee" id="ENSELUG00000006371">
    <property type="expression patterns" value="Expressed in brain and 6 other cell types or tissues"/>
</dbReference>
<dbReference type="InterPro" id="IPR016697">
    <property type="entry name" value="Aquaporin_11/12"/>
</dbReference>
<reference evidence="7" key="4">
    <citation type="submission" date="2025-09" db="UniProtKB">
        <authorList>
            <consortium name="Ensembl"/>
        </authorList>
    </citation>
    <scope>IDENTIFICATION</scope>
</reference>
<gene>
    <name evidence="7" type="primary">AQP11</name>
</gene>
<dbReference type="SUPFAM" id="SSF81338">
    <property type="entry name" value="Aquaporin-like"/>
    <property type="match status" value="1"/>
</dbReference>
<accession>A0A3P8XLB1</accession>
<organism evidence="7 8">
    <name type="scientific">Esox lucius</name>
    <name type="common">Northern pike</name>
    <dbReference type="NCBI Taxonomy" id="8010"/>
    <lineage>
        <taxon>Eukaryota</taxon>
        <taxon>Metazoa</taxon>
        <taxon>Chordata</taxon>
        <taxon>Craniata</taxon>
        <taxon>Vertebrata</taxon>
        <taxon>Euteleostomi</taxon>
        <taxon>Actinopterygii</taxon>
        <taxon>Neopterygii</taxon>
        <taxon>Teleostei</taxon>
        <taxon>Protacanthopterygii</taxon>
        <taxon>Esociformes</taxon>
        <taxon>Esocidae</taxon>
        <taxon>Esox</taxon>
    </lineage>
</organism>
<dbReference type="Proteomes" id="UP000265140">
    <property type="component" value="Chromosome 1"/>
</dbReference>
<dbReference type="PANTHER" id="PTHR21191:SF7">
    <property type="entry name" value="AQUAPORIN-11"/>
    <property type="match status" value="1"/>
</dbReference>
<feature type="transmembrane region" description="Helical" evidence="6">
    <location>
        <begin position="202"/>
        <end position="221"/>
    </location>
</feature>
<reference evidence="7" key="3">
    <citation type="submission" date="2025-08" db="UniProtKB">
        <authorList>
            <consortium name="Ensembl"/>
        </authorList>
    </citation>
    <scope>IDENTIFICATION</scope>
</reference>
<name>A0A3P8XLB1_ESOLU</name>
<reference evidence="7" key="2">
    <citation type="submission" date="2020-02" db="EMBL/GenBank/DDBJ databases">
        <title>Esox lucius (northern pike) genome, fEsoLuc1, primary haplotype.</title>
        <authorList>
            <person name="Myers G."/>
            <person name="Karagic N."/>
            <person name="Meyer A."/>
            <person name="Pippel M."/>
            <person name="Reichard M."/>
            <person name="Winkler S."/>
            <person name="Tracey A."/>
            <person name="Sims Y."/>
            <person name="Howe K."/>
            <person name="Rhie A."/>
            <person name="Formenti G."/>
            <person name="Durbin R."/>
            <person name="Fedrigo O."/>
            <person name="Jarvis E.D."/>
        </authorList>
    </citation>
    <scope>NUCLEOTIDE SEQUENCE [LARGE SCALE GENOMIC DNA]</scope>
</reference>
<dbReference type="GeneID" id="105010560"/>
<dbReference type="GO" id="GO:0015267">
    <property type="term" value="F:channel activity"/>
    <property type="evidence" value="ECO:0007669"/>
    <property type="project" value="InterPro"/>
</dbReference>
<dbReference type="CTD" id="282679"/>
<dbReference type="PANTHER" id="PTHR21191">
    <property type="entry name" value="AQUAPORIN"/>
    <property type="match status" value="1"/>
</dbReference>